<keyword evidence="2" id="KW-0732">Signal</keyword>
<evidence type="ECO:0000256" key="1">
    <source>
        <dbReference type="SAM" id="MobiDB-lite"/>
    </source>
</evidence>
<protein>
    <recommendedName>
        <fullName evidence="5">Collagen-like protein</fullName>
    </recommendedName>
</protein>
<keyword evidence="4" id="KW-1185">Reference proteome</keyword>
<dbReference type="Proteomes" id="UP000315369">
    <property type="component" value="Unassembled WGS sequence"/>
</dbReference>
<accession>A0A540X3Y2</accession>
<gene>
    <name evidence="3" type="ORF">FJV41_10755</name>
</gene>
<evidence type="ECO:0000256" key="2">
    <source>
        <dbReference type="SAM" id="SignalP"/>
    </source>
</evidence>
<dbReference type="AlphaFoldDB" id="A0A540X3Y2"/>
<comment type="caution">
    <text evidence="3">The sequence shown here is derived from an EMBL/GenBank/DDBJ whole genome shotgun (WGS) entry which is preliminary data.</text>
</comment>
<feature type="signal peptide" evidence="2">
    <location>
        <begin position="1"/>
        <end position="19"/>
    </location>
</feature>
<dbReference type="OrthoDB" id="9857415at2"/>
<feature type="region of interest" description="Disordered" evidence="1">
    <location>
        <begin position="177"/>
        <end position="200"/>
    </location>
</feature>
<name>A0A540X3Y2_9BACT</name>
<feature type="region of interest" description="Disordered" evidence="1">
    <location>
        <begin position="25"/>
        <end position="45"/>
    </location>
</feature>
<sequence>MSGTVMMRGGLCAVMFAMAGCGEGMEGPPGPQGEPGPSGEQGVPGETQTCDGLYFVDAKGAVAFPVCAPYLVDSQGFTWRFDFESGQPTHEASLPWHSTPLSDLAALVHFETADCTGTAFMTFPIFPRMPFPVLGKYRVRSDDSTWSTHSFRSAWRDDGSCDGFQGRPPVREWEGFPLETERELTPPTSFQGPLHIERRP</sequence>
<evidence type="ECO:0008006" key="5">
    <source>
        <dbReference type="Google" id="ProtNLM"/>
    </source>
</evidence>
<dbReference type="Gene3D" id="1.20.5.320">
    <property type="entry name" value="6-Phosphogluconate Dehydrogenase, domain 3"/>
    <property type="match status" value="1"/>
</dbReference>
<reference evidence="3 4" key="1">
    <citation type="submission" date="2019-06" db="EMBL/GenBank/DDBJ databases">
        <authorList>
            <person name="Livingstone P."/>
            <person name="Whitworth D."/>
        </authorList>
    </citation>
    <scope>NUCLEOTIDE SEQUENCE [LARGE SCALE GENOMIC DNA]</scope>
    <source>
        <strain evidence="3 4">AM401</strain>
    </source>
</reference>
<evidence type="ECO:0000313" key="3">
    <source>
        <dbReference type="EMBL" id="TQF15945.1"/>
    </source>
</evidence>
<feature type="compositionally biased region" description="Low complexity" evidence="1">
    <location>
        <begin position="35"/>
        <end position="45"/>
    </location>
</feature>
<organism evidence="3 4">
    <name type="scientific">Myxococcus llanfairpwllgwyngyllgogerychwyrndrobwllllantysiliogogogochensis</name>
    <dbReference type="NCBI Taxonomy" id="2590453"/>
    <lineage>
        <taxon>Bacteria</taxon>
        <taxon>Pseudomonadati</taxon>
        <taxon>Myxococcota</taxon>
        <taxon>Myxococcia</taxon>
        <taxon>Myxococcales</taxon>
        <taxon>Cystobacterineae</taxon>
        <taxon>Myxococcaceae</taxon>
        <taxon>Myxococcus</taxon>
    </lineage>
</organism>
<dbReference type="EMBL" id="VIFM01000032">
    <property type="protein sequence ID" value="TQF15945.1"/>
    <property type="molecule type" value="Genomic_DNA"/>
</dbReference>
<proteinExistence type="predicted"/>
<feature type="chain" id="PRO_5021917102" description="Collagen-like protein" evidence="2">
    <location>
        <begin position="20"/>
        <end position="200"/>
    </location>
</feature>
<evidence type="ECO:0000313" key="4">
    <source>
        <dbReference type="Proteomes" id="UP000315369"/>
    </source>
</evidence>